<reference evidence="2 3" key="1">
    <citation type="journal article" date="2024" name="IMA Fungus">
        <title>IMA Genome - F19 : A genome assembly and annotation guide to empower mycologists, including annotated draft genome sequences of Ceratocystis pirilliformis, Diaporthe australafricana, Fusarium ophioides, Paecilomyces lecythidis, and Sporothrix stenoceras.</title>
        <authorList>
            <person name="Aylward J."/>
            <person name="Wilson A.M."/>
            <person name="Visagie C.M."/>
            <person name="Spraker J."/>
            <person name="Barnes I."/>
            <person name="Buitendag C."/>
            <person name="Ceriani C."/>
            <person name="Del Mar Angel L."/>
            <person name="du Plessis D."/>
            <person name="Fuchs T."/>
            <person name="Gasser K."/>
            <person name="Kramer D."/>
            <person name="Li W."/>
            <person name="Munsamy K."/>
            <person name="Piso A."/>
            <person name="Price J.L."/>
            <person name="Sonnekus B."/>
            <person name="Thomas C."/>
            <person name="van der Nest A."/>
            <person name="van Dijk A."/>
            <person name="van Heerden A."/>
            <person name="van Vuuren N."/>
            <person name="Yilmaz N."/>
            <person name="Duong T.A."/>
            <person name="van der Merwe N.A."/>
            <person name="Wingfield M.J."/>
            <person name="Wingfield B.D."/>
        </authorList>
    </citation>
    <scope>NUCLEOTIDE SEQUENCE [LARGE SCALE GENOMIC DNA]</scope>
    <source>
        <strain evidence="2 3">CMW 18167</strain>
    </source>
</reference>
<name>A0ABR3X3X9_9EURO</name>
<accession>A0ABR3X3X9</accession>
<evidence type="ECO:0000313" key="2">
    <source>
        <dbReference type="EMBL" id="KAL1870403.1"/>
    </source>
</evidence>
<gene>
    <name evidence="2" type="ORF">Plec18167_007538</name>
</gene>
<feature type="domain" description="Aminoglycoside phosphotransferase" evidence="1">
    <location>
        <begin position="67"/>
        <end position="300"/>
    </location>
</feature>
<dbReference type="InterPro" id="IPR011009">
    <property type="entry name" value="Kinase-like_dom_sf"/>
</dbReference>
<protein>
    <recommendedName>
        <fullName evidence="1">Aminoglycoside phosphotransferase domain-containing protein</fullName>
    </recommendedName>
</protein>
<proteinExistence type="predicted"/>
<dbReference type="Gene3D" id="3.30.200.20">
    <property type="entry name" value="Phosphorylase Kinase, domain 1"/>
    <property type="match status" value="1"/>
</dbReference>
<dbReference type="PANTHER" id="PTHR21310:SF15">
    <property type="entry name" value="AMINOGLYCOSIDE PHOSPHOTRANSFERASE DOMAIN-CONTAINING PROTEIN"/>
    <property type="match status" value="1"/>
</dbReference>
<dbReference type="Pfam" id="PF01636">
    <property type="entry name" value="APH"/>
    <property type="match status" value="1"/>
</dbReference>
<comment type="caution">
    <text evidence="2">The sequence shown here is derived from an EMBL/GenBank/DDBJ whole genome shotgun (WGS) entry which is preliminary data.</text>
</comment>
<dbReference type="Proteomes" id="UP001583193">
    <property type="component" value="Unassembled WGS sequence"/>
</dbReference>
<dbReference type="Gene3D" id="3.90.1200.10">
    <property type="match status" value="1"/>
</dbReference>
<keyword evidence="3" id="KW-1185">Reference proteome</keyword>
<organism evidence="2 3">
    <name type="scientific">Paecilomyces lecythidis</name>
    <dbReference type="NCBI Taxonomy" id="3004212"/>
    <lineage>
        <taxon>Eukaryota</taxon>
        <taxon>Fungi</taxon>
        <taxon>Dikarya</taxon>
        <taxon>Ascomycota</taxon>
        <taxon>Pezizomycotina</taxon>
        <taxon>Eurotiomycetes</taxon>
        <taxon>Eurotiomycetidae</taxon>
        <taxon>Eurotiales</taxon>
        <taxon>Thermoascaceae</taxon>
        <taxon>Paecilomyces</taxon>
    </lineage>
</organism>
<dbReference type="InterPro" id="IPR002575">
    <property type="entry name" value="Aminoglycoside_PTrfase"/>
</dbReference>
<dbReference type="EMBL" id="JAVDPF010000031">
    <property type="protein sequence ID" value="KAL1870403.1"/>
    <property type="molecule type" value="Genomic_DNA"/>
</dbReference>
<dbReference type="InterPro" id="IPR051678">
    <property type="entry name" value="AGP_Transferase"/>
</dbReference>
<dbReference type="SUPFAM" id="SSF56112">
    <property type="entry name" value="Protein kinase-like (PK-like)"/>
    <property type="match status" value="1"/>
</dbReference>
<dbReference type="PANTHER" id="PTHR21310">
    <property type="entry name" value="AMINOGLYCOSIDE PHOSPHOTRANSFERASE-RELATED-RELATED"/>
    <property type="match status" value="1"/>
</dbReference>
<sequence length="461" mass="52303">MGGVKDHLPAPFADEEILSLLDTICLPRPILIKPLKVTAAFHAIYILTYPAEVVSQVYHGTAIKSTTEPFDLVLRIAGDHVPRIKTENEAAVLQWLRQNTSIPVPEVIAYDASSENPLRREFIILNRCPGLCISDIYDSLTPKQLESILKQLIQILKELHSHAFSSIGGLTHVPGDPETVVPGPILDEWFWFEPDIRDHFPPSENYTTINILGPFPSYTSYIAALVEKYVRTARIHQSLHFLAPFLPRLSAFISKLHEHAAVLDNVPIRLAHKDLHFANILYDPTTERITAIIDWEFSGTVPFPLWDPPRAFLWNGRDGEDAYNEKNRLRERFVQMCSDEGVEYLVSDAEFTSELQEKAYKVANMMRWFTSFIPKGQFLDRVDGWMVDLAKEIETFGVLDTVHILYTIEELPVIAGLATIEAEFDPNDWRMGEPHRMLPIVTVLSLRCTSLSPPFHTVGAK</sequence>
<evidence type="ECO:0000313" key="3">
    <source>
        <dbReference type="Proteomes" id="UP001583193"/>
    </source>
</evidence>
<evidence type="ECO:0000259" key="1">
    <source>
        <dbReference type="Pfam" id="PF01636"/>
    </source>
</evidence>